<accession>A0A1Y1VZ84</accession>
<keyword evidence="2" id="KW-1185">Reference proteome</keyword>
<dbReference type="AlphaFoldDB" id="A0A1Y1VZ84"/>
<dbReference type="GeneID" id="63805279"/>
<sequence>MATWVTSRPFILKRVVAIYRQTISLNTPNDIDGYILYLQLNQVCQCRRGTI</sequence>
<reference evidence="1 2" key="1">
    <citation type="submission" date="2016-07" db="EMBL/GenBank/DDBJ databases">
        <title>Pervasive Adenine N6-methylation of Active Genes in Fungi.</title>
        <authorList>
            <consortium name="DOE Joint Genome Institute"/>
            <person name="Mondo S.J."/>
            <person name="Dannebaum R.O."/>
            <person name="Kuo R.C."/>
            <person name="Labutti K."/>
            <person name="Haridas S."/>
            <person name="Kuo A."/>
            <person name="Salamov A."/>
            <person name="Ahrendt S.R."/>
            <person name="Lipzen A."/>
            <person name="Sullivan W."/>
            <person name="Andreopoulos W.B."/>
            <person name="Clum A."/>
            <person name="Lindquist E."/>
            <person name="Daum C."/>
            <person name="Ramamoorthy G.K."/>
            <person name="Gryganskyi A."/>
            <person name="Culley D."/>
            <person name="Magnuson J.K."/>
            <person name="James T.Y."/>
            <person name="O'Malley M.A."/>
            <person name="Stajich J.E."/>
            <person name="Spatafora J.W."/>
            <person name="Visel A."/>
            <person name="Grigoriev I.V."/>
        </authorList>
    </citation>
    <scope>NUCLEOTIDE SEQUENCE [LARGE SCALE GENOMIC DNA]</scope>
    <source>
        <strain evidence="1 2">ATCC 12442</strain>
    </source>
</reference>
<dbReference type="RefSeq" id="XP_040740345.1">
    <property type="nucleotide sequence ID" value="XM_040888631.1"/>
</dbReference>
<evidence type="ECO:0000313" key="2">
    <source>
        <dbReference type="Proteomes" id="UP000193922"/>
    </source>
</evidence>
<organism evidence="1 2">
    <name type="scientific">Linderina pennispora</name>
    <dbReference type="NCBI Taxonomy" id="61395"/>
    <lineage>
        <taxon>Eukaryota</taxon>
        <taxon>Fungi</taxon>
        <taxon>Fungi incertae sedis</taxon>
        <taxon>Zoopagomycota</taxon>
        <taxon>Kickxellomycotina</taxon>
        <taxon>Kickxellomycetes</taxon>
        <taxon>Kickxellales</taxon>
        <taxon>Kickxellaceae</taxon>
        <taxon>Linderina</taxon>
    </lineage>
</organism>
<dbReference type="EMBL" id="MCFD01000016">
    <property type="protein sequence ID" value="ORX66335.1"/>
    <property type="molecule type" value="Genomic_DNA"/>
</dbReference>
<comment type="caution">
    <text evidence="1">The sequence shown here is derived from an EMBL/GenBank/DDBJ whole genome shotgun (WGS) entry which is preliminary data.</text>
</comment>
<protein>
    <submittedName>
        <fullName evidence="1">Uncharacterized protein</fullName>
    </submittedName>
</protein>
<gene>
    <name evidence="1" type="ORF">DL89DRAFT_270255</name>
</gene>
<dbReference type="Proteomes" id="UP000193922">
    <property type="component" value="Unassembled WGS sequence"/>
</dbReference>
<proteinExistence type="predicted"/>
<name>A0A1Y1VZ84_9FUNG</name>
<evidence type="ECO:0000313" key="1">
    <source>
        <dbReference type="EMBL" id="ORX66335.1"/>
    </source>
</evidence>